<evidence type="ECO:0000313" key="2">
    <source>
        <dbReference type="Proteomes" id="UP001153332"/>
    </source>
</evidence>
<sequence>MASASAKPPGPVTALALPEFIMTPRIFELFDSSSLRLKVMGAAWNLVLVTTAAAEHGVFDAMRARSSFVVFLGFTPTIVPDTWNPFGKVNVLGIRLVALARSFQEPLRSLDVMIGLWAQPWAEPRSTSVTME</sequence>
<keyword evidence="2" id="KW-1185">Reference proteome</keyword>
<proteinExistence type="predicted"/>
<gene>
    <name evidence="1" type="ORF">O1611_g10545</name>
</gene>
<evidence type="ECO:0000313" key="1">
    <source>
        <dbReference type="EMBL" id="KAJ8119723.1"/>
    </source>
</evidence>
<reference evidence="1" key="1">
    <citation type="submission" date="2022-12" db="EMBL/GenBank/DDBJ databases">
        <title>Genome Sequence of Lasiodiplodia mahajangana.</title>
        <authorList>
            <person name="Buettner E."/>
        </authorList>
    </citation>
    <scope>NUCLEOTIDE SEQUENCE</scope>
    <source>
        <strain evidence="1">VT137</strain>
    </source>
</reference>
<protein>
    <submittedName>
        <fullName evidence="1">Uncharacterized protein</fullName>
    </submittedName>
</protein>
<name>A0ACC2IX38_9PEZI</name>
<comment type="caution">
    <text evidence="1">The sequence shown here is derived from an EMBL/GenBank/DDBJ whole genome shotgun (WGS) entry which is preliminary data.</text>
</comment>
<accession>A0ACC2IX38</accession>
<dbReference type="Proteomes" id="UP001153332">
    <property type="component" value="Unassembled WGS sequence"/>
</dbReference>
<dbReference type="EMBL" id="JAPUUL010004318">
    <property type="protein sequence ID" value="KAJ8119723.1"/>
    <property type="molecule type" value="Genomic_DNA"/>
</dbReference>
<organism evidence="1 2">
    <name type="scientific">Lasiodiplodia mahajangana</name>
    <dbReference type="NCBI Taxonomy" id="1108764"/>
    <lineage>
        <taxon>Eukaryota</taxon>
        <taxon>Fungi</taxon>
        <taxon>Dikarya</taxon>
        <taxon>Ascomycota</taxon>
        <taxon>Pezizomycotina</taxon>
        <taxon>Dothideomycetes</taxon>
        <taxon>Dothideomycetes incertae sedis</taxon>
        <taxon>Botryosphaeriales</taxon>
        <taxon>Botryosphaeriaceae</taxon>
        <taxon>Lasiodiplodia</taxon>
    </lineage>
</organism>